<feature type="non-terminal residue" evidence="1">
    <location>
        <position position="1"/>
    </location>
</feature>
<dbReference type="Pfam" id="PF07841">
    <property type="entry name" value="DM4_12"/>
    <property type="match status" value="1"/>
</dbReference>
<proteinExistence type="predicted"/>
<dbReference type="EMBL" id="JAPWTK010000246">
    <property type="protein sequence ID" value="KAJ8944610.1"/>
    <property type="molecule type" value="Genomic_DNA"/>
</dbReference>
<dbReference type="Proteomes" id="UP001162162">
    <property type="component" value="Unassembled WGS sequence"/>
</dbReference>
<keyword evidence="2" id="KW-1185">Reference proteome</keyword>
<accession>A0AAV8XZS0</accession>
<dbReference type="InterPro" id="IPR006631">
    <property type="entry name" value="DM4_12"/>
</dbReference>
<dbReference type="SMART" id="SM00718">
    <property type="entry name" value="DM4_12"/>
    <property type="match status" value="1"/>
</dbReference>
<protein>
    <submittedName>
        <fullName evidence="1">Uncharacterized protein</fullName>
    </submittedName>
</protein>
<dbReference type="AlphaFoldDB" id="A0AAV8XZS0"/>
<dbReference type="PANTHER" id="PTHR21398">
    <property type="entry name" value="AGAP007094-PA"/>
    <property type="match status" value="1"/>
</dbReference>
<comment type="caution">
    <text evidence="1">The sequence shown here is derived from an EMBL/GenBank/DDBJ whole genome shotgun (WGS) entry which is preliminary data.</text>
</comment>
<sequence>IFLAIAIPLNNRGLADVFFSMNFEASYSLPQNQTRYVFPPIISDTVTRRFIYNMMETNMQSYGIPGKECLLRAICEGADYTTEGTGVLGDLIHILLTPSTSKEENALNEYQEAEDYGRNKRHCRKYSKNCALSVLNLVSHLKGIKAKL</sequence>
<gene>
    <name evidence="1" type="ORF">NQ318_011466</name>
</gene>
<reference evidence="1" key="1">
    <citation type="journal article" date="2023" name="Insect Mol. Biol.">
        <title>Genome sequencing provides insights into the evolution of gene families encoding plant cell wall-degrading enzymes in longhorned beetles.</title>
        <authorList>
            <person name="Shin N.R."/>
            <person name="Okamura Y."/>
            <person name="Kirsch R."/>
            <person name="Pauchet Y."/>
        </authorList>
    </citation>
    <scope>NUCLEOTIDE SEQUENCE</scope>
    <source>
        <strain evidence="1">AMC_N1</strain>
    </source>
</reference>
<evidence type="ECO:0000313" key="1">
    <source>
        <dbReference type="EMBL" id="KAJ8944610.1"/>
    </source>
</evidence>
<evidence type="ECO:0000313" key="2">
    <source>
        <dbReference type="Proteomes" id="UP001162162"/>
    </source>
</evidence>
<organism evidence="1 2">
    <name type="scientific">Aromia moschata</name>
    <dbReference type="NCBI Taxonomy" id="1265417"/>
    <lineage>
        <taxon>Eukaryota</taxon>
        <taxon>Metazoa</taxon>
        <taxon>Ecdysozoa</taxon>
        <taxon>Arthropoda</taxon>
        <taxon>Hexapoda</taxon>
        <taxon>Insecta</taxon>
        <taxon>Pterygota</taxon>
        <taxon>Neoptera</taxon>
        <taxon>Endopterygota</taxon>
        <taxon>Coleoptera</taxon>
        <taxon>Polyphaga</taxon>
        <taxon>Cucujiformia</taxon>
        <taxon>Chrysomeloidea</taxon>
        <taxon>Cerambycidae</taxon>
        <taxon>Cerambycinae</taxon>
        <taxon>Callichromatini</taxon>
        <taxon>Aromia</taxon>
    </lineage>
</organism>
<dbReference type="PANTHER" id="PTHR21398:SF22">
    <property type="entry name" value="IP12060P-RELATED"/>
    <property type="match status" value="1"/>
</dbReference>
<name>A0AAV8XZS0_9CUCU</name>